<accession>A0ACC0AS46</accession>
<comment type="caution">
    <text evidence="1">The sequence shown here is derived from an EMBL/GenBank/DDBJ whole genome shotgun (WGS) entry which is preliminary data.</text>
</comment>
<dbReference type="Proteomes" id="UP001060085">
    <property type="component" value="Linkage Group LG05"/>
</dbReference>
<proteinExistence type="predicted"/>
<protein>
    <submittedName>
        <fullName evidence="1">Uncharacterized protein</fullName>
    </submittedName>
</protein>
<organism evidence="1 2">
    <name type="scientific">Catharanthus roseus</name>
    <name type="common">Madagascar periwinkle</name>
    <name type="synonym">Vinca rosea</name>
    <dbReference type="NCBI Taxonomy" id="4058"/>
    <lineage>
        <taxon>Eukaryota</taxon>
        <taxon>Viridiplantae</taxon>
        <taxon>Streptophyta</taxon>
        <taxon>Embryophyta</taxon>
        <taxon>Tracheophyta</taxon>
        <taxon>Spermatophyta</taxon>
        <taxon>Magnoliopsida</taxon>
        <taxon>eudicotyledons</taxon>
        <taxon>Gunneridae</taxon>
        <taxon>Pentapetalae</taxon>
        <taxon>asterids</taxon>
        <taxon>lamiids</taxon>
        <taxon>Gentianales</taxon>
        <taxon>Apocynaceae</taxon>
        <taxon>Rauvolfioideae</taxon>
        <taxon>Vinceae</taxon>
        <taxon>Catharanthinae</taxon>
        <taxon>Catharanthus</taxon>
    </lineage>
</organism>
<evidence type="ECO:0000313" key="1">
    <source>
        <dbReference type="EMBL" id="KAI5663165.1"/>
    </source>
</evidence>
<gene>
    <name evidence="1" type="ORF">M9H77_22488</name>
</gene>
<sequence>MEPHKPSFLRNVLVRLFLFCVFIIGVRFAYVVTIRGESCDLGDFCFFTLPENINSIVTGAGQLAGKAKSSSAIIAVGKSAPAKPSKLPDLWATKDFQRASQFYSSVFQDLISEGFLNPDWKVLCVETPTGPDVFALKEIGVTDSIGISKKASKPLVVSGQAIKQPFSDETFDFIFSGAGMIEKSPKGAEFAAEICRTLKPEGFFVVHTGSKDTYSFNSFLDLFNCCKLVKFREIDGFDSKMPSIREIVMKKYVTGINVKVGQIKNDGVEDSGRDSANKCSVPGYKQKLIQKAEPLIVDEPKKPWITLKKNIQNVKYLPSMVDISFKPRYVYVDVGSRSYGSSIVSWFKKQYPKQNKTFDIYAIEADSHFHEEYKYKKGVTLLPYAAWVRNETLSFEINQDPGDKNVVKGRGMGRIQPVQSSSGVVSDGGHVDEIQGFDFATWLKNTVSKKDFLVMKMDVEGTEFDLIPRLFETGAICLIDEVFLECHYNRWQKCCPGERSNKYEKTYDQCLELFTSLRESGVLVHQWW</sequence>
<dbReference type="EMBL" id="CM044705">
    <property type="protein sequence ID" value="KAI5663165.1"/>
    <property type="molecule type" value="Genomic_DNA"/>
</dbReference>
<keyword evidence="2" id="KW-1185">Reference proteome</keyword>
<evidence type="ECO:0000313" key="2">
    <source>
        <dbReference type="Proteomes" id="UP001060085"/>
    </source>
</evidence>
<reference evidence="2" key="1">
    <citation type="journal article" date="2023" name="Nat. Plants">
        <title>Single-cell RNA sequencing provides a high-resolution roadmap for understanding the multicellular compartmentation of specialized metabolism.</title>
        <authorList>
            <person name="Sun S."/>
            <person name="Shen X."/>
            <person name="Li Y."/>
            <person name="Li Y."/>
            <person name="Wang S."/>
            <person name="Li R."/>
            <person name="Zhang H."/>
            <person name="Shen G."/>
            <person name="Guo B."/>
            <person name="Wei J."/>
            <person name="Xu J."/>
            <person name="St-Pierre B."/>
            <person name="Chen S."/>
            <person name="Sun C."/>
        </authorList>
    </citation>
    <scope>NUCLEOTIDE SEQUENCE [LARGE SCALE GENOMIC DNA]</scope>
</reference>
<name>A0ACC0AS46_CATRO</name>